<keyword evidence="3" id="KW-0540">Nuclease</keyword>
<evidence type="ECO:0000256" key="3">
    <source>
        <dbReference type="ARBA" id="ARBA00022722"/>
    </source>
</evidence>
<dbReference type="InterPro" id="IPR006084">
    <property type="entry name" value="XPG/Rad2"/>
</dbReference>
<keyword evidence="4" id="KW-0479">Metal-binding</keyword>
<evidence type="ECO:0000313" key="13">
    <source>
        <dbReference type="Proteomes" id="UP001152795"/>
    </source>
</evidence>
<dbReference type="Gene3D" id="3.40.50.1010">
    <property type="entry name" value="5'-nuclease"/>
    <property type="match status" value="1"/>
</dbReference>
<evidence type="ECO:0000256" key="11">
    <source>
        <dbReference type="SAM" id="MobiDB-lite"/>
    </source>
</evidence>
<dbReference type="PANTHER" id="PTHR11081">
    <property type="entry name" value="FLAP ENDONUCLEASE FAMILY MEMBER"/>
    <property type="match status" value="1"/>
</dbReference>
<keyword evidence="8" id="KW-0460">Magnesium</keyword>
<evidence type="ECO:0000256" key="9">
    <source>
        <dbReference type="ARBA" id="ARBA00023204"/>
    </source>
</evidence>
<feature type="compositionally biased region" description="Polar residues" evidence="11">
    <location>
        <begin position="337"/>
        <end position="347"/>
    </location>
</feature>
<gene>
    <name evidence="12" type="ORF">PACLA_8A081023</name>
</gene>
<dbReference type="PRINTS" id="PR00853">
    <property type="entry name" value="XPGRADSUPER"/>
</dbReference>
<dbReference type="AlphaFoldDB" id="A0A7D9J623"/>
<evidence type="ECO:0000256" key="4">
    <source>
        <dbReference type="ARBA" id="ARBA00022723"/>
    </source>
</evidence>
<dbReference type="Gene3D" id="1.10.150.20">
    <property type="entry name" value="5' to 3' exonuclease, C-terminal subdomain"/>
    <property type="match status" value="1"/>
</dbReference>
<dbReference type="SMART" id="SM00484">
    <property type="entry name" value="XPGI"/>
    <property type="match status" value="1"/>
</dbReference>
<dbReference type="GO" id="GO:0004527">
    <property type="term" value="F:exonuclease activity"/>
    <property type="evidence" value="ECO:0007669"/>
    <property type="project" value="UniProtKB-KW"/>
</dbReference>
<feature type="region of interest" description="Disordered" evidence="11">
    <location>
        <begin position="323"/>
        <end position="347"/>
    </location>
</feature>
<protein>
    <submittedName>
        <fullName evidence="12">Exonuclease 1-like</fullName>
    </submittedName>
</protein>
<evidence type="ECO:0000256" key="1">
    <source>
        <dbReference type="ARBA" id="ARBA00001946"/>
    </source>
</evidence>
<comment type="cofactor">
    <cofactor evidence="1">
        <name>Mg(2+)</name>
        <dbReference type="ChEBI" id="CHEBI:18420"/>
    </cofactor>
</comment>
<dbReference type="PROSITE" id="PS00841">
    <property type="entry name" value="XPG_1"/>
    <property type="match status" value="1"/>
</dbReference>
<dbReference type="InterPro" id="IPR019974">
    <property type="entry name" value="XPG_CS"/>
</dbReference>
<dbReference type="InterPro" id="IPR036279">
    <property type="entry name" value="5-3_exonuclease_C_sf"/>
</dbReference>
<keyword evidence="7" id="KW-0378">Hydrolase</keyword>
<keyword evidence="12" id="KW-0269">Exonuclease</keyword>
<evidence type="ECO:0000256" key="10">
    <source>
        <dbReference type="ARBA" id="ARBA00023242"/>
    </source>
</evidence>
<dbReference type="PANTHER" id="PTHR11081:SF9">
    <property type="entry name" value="FLAP ENDONUCLEASE 1"/>
    <property type="match status" value="1"/>
</dbReference>
<dbReference type="InterPro" id="IPR006086">
    <property type="entry name" value="XPG-I_dom"/>
</dbReference>
<keyword evidence="13" id="KW-1185">Reference proteome</keyword>
<dbReference type="Pfam" id="PF00867">
    <property type="entry name" value="XPG_I"/>
    <property type="match status" value="1"/>
</dbReference>
<keyword evidence="5" id="KW-0255">Endonuclease</keyword>
<dbReference type="SUPFAM" id="SSF88723">
    <property type="entry name" value="PIN domain-like"/>
    <property type="match status" value="1"/>
</dbReference>
<keyword evidence="9" id="KW-0234">DNA repair</keyword>
<dbReference type="GO" id="GO:0046872">
    <property type="term" value="F:metal ion binding"/>
    <property type="evidence" value="ECO:0007669"/>
    <property type="project" value="UniProtKB-KW"/>
</dbReference>
<evidence type="ECO:0000256" key="7">
    <source>
        <dbReference type="ARBA" id="ARBA00022801"/>
    </source>
</evidence>
<dbReference type="SMART" id="SM00485">
    <property type="entry name" value="XPGN"/>
    <property type="match status" value="1"/>
</dbReference>
<proteinExistence type="predicted"/>
<evidence type="ECO:0000256" key="8">
    <source>
        <dbReference type="ARBA" id="ARBA00022842"/>
    </source>
</evidence>
<dbReference type="Proteomes" id="UP001152795">
    <property type="component" value="Unassembled WGS sequence"/>
</dbReference>
<evidence type="ECO:0000256" key="5">
    <source>
        <dbReference type="ARBA" id="ARBA00022759"/>
    </source>
</evidence>
<evidence type="ECO:0000256" key="2">
    <source>
        <dbReference type="ARBA" id="ARBA00004123"/>
    </source>
</evidence>
<dbReference type="InterPro" id="IPR044752">
    <property type="entry name" value="PIN-like_EXO1"/>
</dbReference>
<dbReference type="Pfam" id="PF00752">
    <property type="entry name" value="XPG_N"/>
    <property type="match status" value="1"/>
</dbReference>
<dbReference type="EMBL" id="CACRXK020012158">
    <property type="protein sequence ID" value="CAB4022786.1"/>
    <property type="molecule type" value="Genomic_DNA"/>
</dbReference>
<evidence type="ECO:0000256" key="6">
    <source>
        <dbReference type="ARBA" id="ARBA00022763"/>
    </source>
</evidence>
<dbReference type="SMART" id="SM00279">
    <property type="entry name" value="HhH2"/>
    <property type="match status" value="1"/>
</dbReference>
<dbReference type="CDD" id="cd09901">
    <property type="entry name" value="H3TH_FEN1-like"/>
    <property type="match status" value="1"/>
</dbReference>
<keyword evidence="6" id="KW-0227">DNA damage</keyword>
<keyword evidence="10" id="KW-0539">Nucleus</keyword>
<name>A0A7D9J623_PARCT</name>
<sequence length="347" mass="38589">MGIHCLFPFLKHYHKRINLTDFSGKIAAIDASCWIHKALVLSISQTGNRSRLADIFEKHLSVVRRAGVTPYIVFDGLPLPAKASEVEKRQRGREECLLKSEREGITPQEANKLRSQAVSISFNDISTCVNICLKEKVSYVVSPYESDAQMAFLLETNVADFAITEDSDLLAYGCKEVIVKLCLSGEGCYLSLTNILEGLKLNFEQFQSLCILAGCDYLKNVRGVGIHTAYKLICSKDDLFHTLEKRGAPADYKECFANAMSVFLHQTVFDVNAGKAVPLRKWESAAPAVSLTLDLRLLTDEFSQELAVGNIHTTTRMKVNSHSLHANDKQVRDDTLHSQQEASATTN</sequence>
<dbReference type="GO" id="GO:0003677">
    <property type="term" value="F:DNA binding"/>
    <property type="evidence" value="ECO:0007669"/>
    <property type="project" value="InterPro"/>
</dbReference>
<dbReference type="InterPro" id="IPR006085">
    <property type="entry name" value="XPG_DNA_repair_N"/>
</dbReference>
<organism evidence="12 13">
    <name type="scientific">Paramuricea clavata</name>
    <name type="common">Red gorgonian</name>
    <name type="synonym">Violescent sea-whip</name>
    <dbReference type="NCBI Taxonomy" id="317549"/>
    <lineage>
        <taxon>Eukaryota</taxon>
        <taxon>Metazoa</taxon>
        <taxon>Cnidaria</taxon>
        <taxon>Anthozoa</taxon>
        <taxon>Octocorallia</taxon>
        <taxon>Malacalcyonacea</taxon>
        <taxon>Plexauridae</taxon>
        <taxon>Paramuricea</taxon>
    </lineage>
</organism>
<dbReference type="InterPro" id="IPR008918">
    <property type="entry name" value="HhH2"/>
</dbReference>
<comment type="caution">
    <text evidence="12">The sequence shown here is derived from an EMBL/GenBank/DDBJ whole genome shotgun (WGS) entry which is preliminary data.</text>
</comment>
<comment type="subcellular location">
    <subcellularLocation>
        <location evidence="2">Nucleus</location>
    </subcellularLocation>
</comment>
<dbReference type="SUPFAM" id="SSF47807">
    <property type="entry name" value="5' to 3' exonuclease, C-terminal subdomain"/>
    <property type="match status" value="1"/>
</dbReference>
<evidence type="ECO:0000313" key="12">
    <source>
        <dbReference type="EMBL" id="CAB4022786.1"/>
    </source>
</evidence>
<dbReference type="InterPro" id="IPR029060">
    <property type="entry name" value="PIN-like_dom_sf"/>
</dbReference>
<dbReference type="CDD" id="cd09857">
    <property type="entry name" value="PIN_EXO1"/>
    <property type="match status" value="1"/>
</dbReference>
<feature type="non-terminal residue" evidence="12">
    <location>
        <position position="347"/>
    </location>
</feature>
<feature type="compositionally biased region" description="Basic and acidic residues" evidence="11">
    <location>
        <begin position="325"/>
        <end position="336"/>
    </location>
</feature>
<dbReference type="GO" id="GO:0005634">
    <property type="term" value="C:nucleus"/>
    <property type="evidence" value="ECO:0007669"/>
    <property type="project" value="UniProtKB-SubCell"/>
</dbReference>
<accession>A0A7D9J623</accession>
<dbReference type="GO" id="GO:0017108">
    <property type="term" value="F:5'-flap endonuclease activity"/>
    <property type="evidence" value="ECO:0007669"/>
    <property type="project" value="TreeGrafter"/>
</dbReference>
<reference evidence="12" key="1">
    <citation type="submission" date="2020-04" db="EMBL/GenBank/DDBJ databases">
        <authorList>
            <person name="Alioto T."/>
            <person name="Alioto T."/>
            <person name="Gomez Garrido J."/>
        </authorList>
    </citation>
    <scope>NUCLEOTIDE SEQUENCE</scope>
    <source>
        <strain evidence="12">A484AB</strain>
    </source>
</reference>
<dbReference type="GO" id="GO:0006281">
    <property type="term" value="P:DNA repair"/>
    <property type="evidence" value="ECO:0007669"/>
    <property type="project" value="UniProtKB-KW"/>
</dbReference>
<dbReference type="OrthoDB" id="5972718at2759"/>